<evidence type="ECO:0000256" key="4">
    <source>
        <dbReference type="RuleBase" id="RU004262"/>
    </source>
</evidence>
<dbReference type="PRINTS" id="PR00821">
    <property type="entry name" value="TAGLIPASE"/>
</dbReference>
<dbReference type="GO" id="GO:0017171">
    <property type="term" value="F:serine hydrolase activity"/>
    <property type="evidence" value="ECO:0007669"/>
    <property type="project" value="TreeGrafter"/>
</dbReference>
<dbReference type="InterPro" id="IPR013818">
    <property type="entry name" value="Lipase"/>
</dbReference>
<comment type="subcellular location">
    <subcellularLocation>
        <location evidence="1">Secreted</location>
    </subcellularLocation>
</comment>
<feature type="domain" description="Lipase" evidence="5">
    <location>
        <begin position="44"/>
        <end position="257"/>
    </location>
</feature>
<evidence type="ECO:0000256" key="3">
    <source>
        <dbReference type="ARBA" id="ARBA00022525"/>
    </source>
</evidence>
<dbReference type="PANTHER" id="PTHR11610">
    <property type="entry name" value="LIPASE"/>
    <property type="match status" value="1"/>
</dbReference>
<evidence type="ECO:0000256" key="2">
    <source>
        <dbReference type="ARBA" id="ARBA00010701"/>
    </source>
</evidence>
<dbReference type="AlphaFoldDB" id="A0A9P0IXM7"/>
<dbReference type="Pfam" id="PF00151">
    <property type="entry name" value="Lipase"/>
    <property type="match status" value="1"/>
</dbReference>
<dbReference type="InterPro" id="IPR029058">
    <property type="entry name" value="AB_hydrolase_fold"/>
</dbReference>
<evidence type="ECO:0000313" key="6">
    <source>
        <dbReference type="EMBL" id="CAH1717169.1"/>
    </source>
</evidence>
<protein>
    <recommendedName>
        <fullName evidence="5">Lipase domain-containing protein</fullName>
    </recommendedName>
</protein>
<reference evidence="6" key="2">
    <citation type="submission" date="2022-10" db="EMBL/GenBank/DDBJ databases">
        <authorList>
            <consortium name="ENA_rothamsted_submissions"/>
            <consortium name="culmorum"/>
            <person name="King R."/>
        </authorList>
    </citation>
    <scope>NUCLEOTIDE SEQUENCE</scope>
</reference>
<dbReference type="EMBL" id="OU895878">
    <property type="protein sequence ID" value="CAH1717169.1"/>
    <property type="molecule type" value="Genomic_DNA"/>
</dbReference>
<gene>
    <name evidence="6" type="ORF">CHIRRI_LOCUS4682</name>
</gene>
<organism evidence="6 7">
    <name type="scientific">Chironomus riparius</name>
    <dbReference type="NCBI Taxonomy" id="315576"/>
    <lineage>
        <taxon>Eukaryota</taxon>
        <taxon>Metazoa</taxon>
        <taxon>Ecdysozoa</taxon>
        <taxon>Arthropoda</taxon>
        <taxon>Hexapoda</taxon>
        <taxon>Insecta</taxon>
        <taxon>Pterygota</taxon>
        <taxon>Neoptera</taxon>
        <taxon>Endopterygota</taxon>
        <taxon>Diptera</taxon>
        <taxon>Nematocera</taxon>
        <taxon>Chironomoidea</taxon>
        <taxon>Chironomidae</taxon>
        <taxon>Chironominae</taxon>
        <taxon>Chironomus</taxon>
    </lineage>
</organism>
<sequence length="266" mass="29756">MFERSFGKLFLFIAFFKIHGSFEREIELGPCYLSILSPCANNSIQFHLYYINSSDNSPQHDILDNIAPILPFDKNEISSRKFKLVVHGYGGHTDVSGFKLIRDAYLKHNDTVVMVVDWSRLAKLPCYPSAAINTKQAGECAAQFLMGMQENNDGFKATNVHAIGFSLGAHVASFASNAIEKAFGSKFHRISGLDPALPFFATARQHWKLDSTDGDFVDVIHTNAGVYGKLESCGHVDFYMNNGQFQPSCAKAKSNEFIQFFEMFHV</sequence>
<evidence type="ECO:0000259" key="5">
    <source>
        <dbReference type="Pfam" id="PF00151"/>
    </source>
</evidence>
<keyword evidence="7" id="KW-1185">Reference proteome</keyword>
<dbReference type="PANTHER" id="PTHR11610:SF151">
    <property type="entry name" value="PHOSPHOLIPASE A1 MEMBER A-LIKE PROTEIN"/>
    <property type="match status" value="1"/>
</dbReference>
<dbReference type="Proteomes" id="UP001153620">
    <property type="component" value="Chromosome 2"/>
</dbReference>
<dbReference type="SUPFAM" id="SSF53474">
    <property type="entry name" value="alpha/beta-Hydrolases"/>
    <property type="match status" value="1"/>
</dbReference>
<comment type="similarity">
    <text evidence="2 4">Belongs to the AB hydrolase superfamily. Lipase family.</text>
</comment>
<accession>A0A9P0IXM7</accession>
<proteinExistence type="inferred from homology"/>
<keyword evidence="3" id="KW-0964">Secreted</keyword>
<evidence type="ECO:0000313" key="7">
    <source>
        <dbReference type="Proteomes" id="UP001153620"/>
    </source>
</evidence>
<dbReference type="GO" id="GO:0016298">
    <property type="term" value="F:lipase activity"/>
    <property type="evidence" value="ECO:0007669"/>
    <property type="project" value="InterPro"/>
</dbReference>
<evidence type="ECO:0000256" key="1">
    <source>
        <dbReference type="ARBA" id="ARBA00004613"/>
    </source>
</evidence>
<name>A0A9P0IXM7_9DIPT</name>
<dbReference type="Gene3D" id="3.40.50.1820">
    <property type="entry name" value="alpha/beta hydrolase"/>
    <property type="match status" value="1"/>
</dbReference>
<reference evidence="6" key="1">
    <citation type="submission" date="2022-01" db="EMBL/GenBank/DDBJ databases">
        <authorList>
            <person name="King R."/>
        </authorList>
    </citation>
    <scope>NUCLEOTIDE SEQUENCE</scope>
</reference>
<dbReference type="InterPro" id="IPR000734">
    <property type="entry name" value="TAG_lipase"/>
</dbReference>
<dbReference type="GO" id="GO:0005615">
    <property type="term" value="C:extracellular space"/>
    <property type="evidence" value="ECO:0007669"/>
    <property type="project" value="TreeGrafter"/>
</dbReference>
<dbReference type="GO" id="GO:0016042">
    <property type="term" value="P:lipid catabolic process"/>
    <property type="evidence" value="ECO:0007669"/>
    <property type="project" value="TreeGrafter"/>
</dbReference>